<dbReference type="PANTHER" id="PTHR37984">
    <property type="entry name" value="PROTEIN CBG26694"/>
    <property type="match status" value="1"/>
</dbReference>
<dbReference type="SUPFAM" id="SSF53098">
    <property type="entry name" value="Ribonuclease H-like"/>
    <property type="match status" value="1"/>
</dbReference>
<evidence type="ECO:0000259" key="1">
    <source>
        <dbReference type="PROSITE" id="PS50994"/>
    </source>
</evidence>
<gene>
    <name evidence="2" type="ORF">MAR_033089</name>
</gene>
<proteinExistence type="predicted"/>
<dbReference type="Gene3D" id="3.30.420.10">
    <property type="entry name" value="Ribonuclease H-like superfamily/Ribonuclease H"/>
    <property type="match status" value="1"/>
</dbReference>
<dbReference type="InterPro" id="IPR050951">
    <property type="entry name" value="Retrovirus_Pol_polyprotein"/>
</dbReference>
<feature type="domain" description="Integrase catalytic" evidence="1">
    <location>
        <begin position="1"/>
        <end position="95"/>
    </location>
</feature>
<organism evidence="2 3">
    <name type="scientific">Mya arenaria</name>
    <name type="common">Soft-shell clam</name>
    <dbReference type="NCBI Taxonomy" id="6604"/>
    <lineage>
        <taxon>Eukaryota</taxon>
        <taxon>Metazoa</taxon>
        <taxon>Spiralia</taxon>
        <taxon>Lophotrochozoa</taxon>
        <taxon>Mollusca</taxon>
        <taxon>Bivalvia</taxon>
        <taxon>Autobranchia</taxon>
        <taxon>Heteroconchia</taxon>
        <taxon>Euheterodonta</taxon>
        <taxon>Imparidentia</taxon>
        <taxon>Neoheterodontei</taxon>
        <taxon>Myida</taxon>
        <taxon>Myoidea</taxon>
        <taxon>Myidae</taxon>
        <taxon>Mya</taxon>
    </lineage>
</organism>
<dbReference type="InterPro" id="IPR012337">
    <property type="entry name" value="RNaseH-like_sf"/>
</dbReference>
<dbReference type="InterPro" id="IPR036397">
    <property type="entry name" value="RNaseH_sf"/>
</dbReference>
<dbReference type="InterPro" id="IPR001584">
    <property type="entry name" value="Integrase_cat-core"/>
</dbReference>
<evidence type="ECO:0000313" key="3">
    <source>
        <dbReference type="Proteomes" id="UP001164746"/>
    </source>
</evidence>
<protein>
    <submittedName>
        <fullName evidence="2">POL-like protein</fullName>
    </submittedName>
</protein>
<accession>A0ABY7G807</accession>
<dbReference type="PANTHER" id="PTHR37984:SF15">
    <property type="entry name" value="INTEGRASE CATALYTIC DOMAIN-CONTAINING PROTEIN"/>
    <property type="match status" value="1"/>
</dbReference>
<sequence length="277" mass="32030">MEQLHSDMGREFMSHLFTETCKILGIDKTHTCPYRPQSNGLVERWNRTLKTMLTIFCNDNTEDWDDFLPFLLMAYRSTVHASTKCTPNLLMFGQEVRCPIDLMFGFPPGSEPDVCHIEYFEWLQCVMSVSFSKAKFHLEGAAKRQKSYYDKRAKIVQFEENSFVWRYYPPSANTKLGPNWIGPYLVVTKVSDLVYKFKNLLKSQLFRVDHLKPYLGTNAPASWVLRPHNAQSEQNNTLENIEIGVNDSLGSPERESLATPVFTRRGRLVKPPDLYSP</sequence>
<dbReference type="Proteomes" id="UP001164746">
    <property type="component" value="Chromosome 17"/>
</dbReference>
<keyword evidence="3" id="KW-1185">Reference proteome</keyword>
<dbReference type="EMBL" id="CP111028">
    <property type="protein sequence ID" value="WAR30547.1"/>
    <property type="molecule type" value="Genomic_DNA"/>
</dbReference>
<reference evidence="2" key="1">
    <citation type="submission" date="2022-11" db="EMBL/GenBank/DDBJ databases">
        <title>Centuries of genome instability and evolution in soft-shell clam transmissible cancer (bioRxiv).</title>
        <authorList>
            <person name="Hart S.F.M."/>
            <person name="Yonemitsu M.A."/>
            <person name="Giersch R.M."/>
            <person name="Beal B.F."/>
            <person name="Arriagada G."/>
            <person name="Davis B.W."/>
            <person name="Ostrander E.A."/>
            <person name="Goff S.P."/>
            <person name="Metzger M.J."/>
        </authorList>
    </citation>
    <scope>NUCLEOTIDE SEQUENCE</scope>
    <source>
        <strain evidence="2">MELC-2E11</strain>
        <tissue evidence="2">Siphon/mantle</tissue>
    </source>
</reference>
<name>A0ABY7G807_MYAAR</name>
<dbReference type="PROSITE" id="PS50994">
    <property type="entry name" value="INTEGRASE"/>
    <property type="match status" value="1"/>
</dbReference>
<evidence type="ECO:0000313" key="2">
    <source>
        <dbReference type="EMBL" id="WAR30547.1"/>
    </source>
</evidence>